<dbReference type="STRING" id="137246.A0A401RLJ0"/>
<proteinExistence type="predicted"/>
<evidence type="ECO:0000313" key="1">
    <source>
        <dbReference type="EMBL" id="GCC19051.1"/>
    </source>
</evidence>
<dbReference type="AlphaFoldDB" id="A0A401RLJ0"/>
<comment type="caution">
    <text evidence="1">The sequence shown here is derived from an EMBL/GenBank/DDBJ whole genome shotgun (WGS) entry which is preliminary data.</text>
</comment>
<dbReference type="Proteomes" id="UP000287033">
    <property type="component" value="Unassembled WGS sequence"/>
</dbReference>
<name>A0A401RLJ0_CHIPU</name>
<evidence type="ECO:0000313" key="2">
    <source>
        <dbReference type="Proteomes" id="UP000287033"/>
    </source>
</evidence>
<gene>
    <name evidence="1" type="ORF">chiPu_0020956</name>
</gene>
<keyword evidence="2" id="KW-1185">Reference proteome</keyword>
<evidence type="ECO:0008006" key="3">
    <source>
        <dbReference type="Google" id="ProtNLM"/>
    </source>
</evidence>
<dbReference type="OrthoDB" id="9397843at2759"/>
<accession>A0A401RLJ0</accession>
<protein>
    <recommendedName>
        <fullName evidence="3">VWFC domain-containing protein</fullName>
    </recommendedName>
</protein>
<sequence>MPWITNISKEDQHRNYTAGTIIRHQCSTCVCQRGFFHCSESDCEECPDGEIWNQGDYLSCERSCQDVYSVTAPSCRFDERGCVCEAGKYRNSSGHCVTAAYCECFVKDHIYPGYVKVEELGKCCPVCRKEVPAVNAAAVRVEIFLGVDLFWGLTYDPDDWWETQTY</sequence>
<dbReference type="InterPro" id="IPR036084">
    <property type="entry name" value="Ser_inhib-like_sf"/>
</dbReference>
<dbReference type="SUPFAM" id="SSF57567">
    <property type="entry name" value="Serine protease inhibitors"/>
    <property type="match status" value="1"/>
</dbReference>
<reference evidence="1 2" key="1">
    <citation type="journal article" date="2018" name="Nat. Ecol. Evol.">
        <title>Shark genomes provide insights into elasmobranch evolution and the origin of vertebrates.</title>
        <authorList>
            <person name="Hara Y"/>
            <person name="Yamaguchi K"/>
            <person name="Onimaru K"/>
            <person name="Kadota M"/>
            <person name="Koyanagi M"/>
            <person name="Keeley SD"/>
            <person name="Tatsumi K"/>
            <person name="Tanaka K"/>
            <person name="Motone F"/>
            <person name="Kageyama Y"/>
            <person name="Nozu R"/>
            <person name="Adachi N"/>
            <person name="Nishimura O"/>
            <person name="Nakagawa R"/>
            <person name="Tanegashima C"/>
            <person name="Kiyatake I"/>
            <person name="Matsumoto R"/>
            <person name="Murakumo K"/>
            <person name="Nishida K"/>
            <person name="Terakita A"/>
            <person name="Kuratani S"/>
            <person name="Sato K"/>
            <person name="Hyodo S Kuraku.S."/>
        </authorList>
    </citation>
    <scope>NUCLEOTIDE SEQUENCE [LARGE SCALE GENOMIC DNA]</scope>
</reference>
<dbReference type="EMBL" id="BEZZ01003166">
    <property type="protein sequence ID" value="GCC19051.1"/>
    <property type="molecule type" value="Genomic_DNA"/>
</dbReference>
<organism evidence="1 2">
    <name type="scientific">Chiloscyllium punctatum</name>
    <name type="common">Brownbanded bambooshark</name>
    <name type="synonym">Hemiscyllium punctatum</name>
    <dbReference type="NCBI Taxonomy" id="137246"/>
    <lineage>
        <taxon>Eukaryota</taxon>
        <taxon>Metazoa</taxon>
        <taxon>Chordata</taxon>
        <taxon>Craniata</taxon>
        <taxon>Vertebrata</taxon>
        <taxon>Chondrichthyes</taxon>
        <taxon>Elasmobranchii</taxon>
        <taxon>Galeomorphii</taxon>
        <taxon>Galeoidea</taxon>
        <taxon>Orectolobiformes</taxon>
        <taxon>Hemiscylliidae</taxon>
        <taxon>Chiloscyllium</taxon>
    </lineage>
</organism>
<dbReference type="Gene3D" id="2.10.25.10">
    <property type="entry name" value="Laminin"/>
    <property type="match status" value="1"/>
</dbReference>